<accession>A0A288QBV9</accession>
<organism evidence="4 5">
    <name type="scientific">Weissella soli</name>
    <dbReference type="NCBI Taxonomy" id="155866"/>
    <lineage>
        <taxon>Bacteria</taxon>
        <taxon>Bacillati</taxon>
        <taxon>Bacillota</taxon>
        <taxon>Bacilli</taxon>
        <taxon>Lactobacillales</taxon>
        <taxon>Lactobacillaceae</taxon>
        <taxon>Weissella</taxon>
    </lineage>
</organism>
<dbReference type="KEGG" id="wso:WSWS_01123"/>
<reference evidence="4 5" key="1">
    <citation type="submission" date="2018-07" db="EMBL/GenBank/DDBJ databases">
        <title>Genomic Encyclopedia of Type Strains, Phase III (KMG-III): the genomes of soil and plant-associated and newly described type strains.</title>
        <authorList>
            <person name="Whitman W."/>
        </authorList>
    </citation>
    <scope>NUCLEOTIDE SEQUENCE [LARGE SCALE GENOMIC DNA]</scope>
    <source>
        <strain evidence="4 5">CECT 7031</strain>
    </source>
</reference>
<evidence type="ECO:0000313" key="5">
    <source>
        <dbReference type="Proteomes" id="UP000254912"/>
    </source>
</evidence>
<evidence type="ECO:0000256" key="2">
    <source>
        <dbReference type="ARBA" id="ARBA00022490"/>
    </source>
</evidence>
<dbReference type="CDD" id="cd02140">
    <property type="entry name" value="Frm2-like"/>
    <property type="match status" value="1"/>
</dbReference>
<protein>
    <submittedName>
        <fullName evidence="4">Uncharacterized protein</fullName>
    </submittedName>
</protein>
<keyword evidence="5" id="KW-1185">Reference proteome</keyword>
<dbReference type="AlphaFoldDB" id="A0A288QBV9"/>
<evidence type="ECO:0000313" key="4">
    <source>
        <dbReference type="EMBL" id="RDL12314.1"/>
    </source>
</evidence>
<dbReference type="GO" id="GO:0034599">
    <property type="term" value="P:cellular response to oxidative stress"/>
    <property type="evidence" value="ECO:0007669"/>
    <property type="project" value="InterPro"/>
</dbReference>
<dbReference type="SUPFAM" id="SSF55469">
    <property type="entry name" value="FMN-dependent nitroreductase-like"/>
    <property type="match status" value="1"/>
</dbReference>
<gene>
    <name evidence="4" type="ORF">DFP99_0752</name>
</gene>
<dbReference type="Proteomes" id="UP000254912">
    <property type="component" value="Unassembled WGS sequence"/>
</dbReference>
<dbReference type="InterPro" id="IPR033877">
    <property type="entry name" value="Frm2/Hbn1"/>
</dbReference>
<dbReference type="EMBL" id="QRAS01000001">
    <property type="protein sequence ID" value="RDL12314.1"/>
    <property type="molecule type" value="Genomic_DNA"/>
</dbReference>
<dbReference type="FunFam" id="3.40.109.10:FF:000001">
    <property type="entry name" value="Nitroreductase family"/>
    <property type="match status" value="1"/>
</dbReference>
<dbReference type="GO" id="GO:0016491">
    <property type="term" value="F:oxidoreductase activity"/>
    <property type="evidence" value="ECO:0007669"/>
    <property type="project" value="UniProtKB-KW"/>
</dbReference>
<proteinExistence type="predicted"/>
<evidence type="ECO:0000256" key="1">
    <source>
        <dbReference type="ARBA" id="ARBA00004496"/>
    </source>
</evidence>
<evidence type="ECO:0000256" key="3">
    <source>
        <dbReference type="ARBA" id="ARBA00023002"/>
    </source>
</evidence>
<comment type="caution">
    <text evidence="4">The sequence shown here is derived from an EMBL/GenBank/DDBJ whole genome shotgun (WGS) entry which is preliminary data.</text>
</comment>
<dbReference type="Pfam" id="PF00881">
    <property type="entry name" value="Nitroreductase"/>
    <property type="match status" value="1"/>
</dbReference>
<dbReference type="GO" id="GO:0005737">
    <property type="term" value="C:cytoplasm"/>
    <property type="evidence" value="ECO:0007669"/>
    <property type="project" value="UniProtKB-SubCell"/>
</dbReference>
<dbReference type="PANTHER" id="PTHR43035">
    <property type="entry name" value="FATTY ACID REPRESSION MUTANT PROTEIN 2-RELATED"/>
    <property type="match status" value="1"/>
</dbReference>
<name>A0A288QBV9_9LACO</name>
<dbReference type="RefSeq" id="WP_070230350.1">
    <property type="nucleotide sequence ID" value="NZ_BJYO01000002.1"/>
</dbReference>
<keyword evidence="2" id="KW-0963">Cytoplasm</keyword>
<comment type="subcellular location">
    <subcellularLocation>
        <location evidence="1">Cytoplasm</location>
    </subcellularLocation>
</comment>
<keyword evidence="3" id="KW-0560">Oxidoreductase</keyword>
<dbReference type="Gene3D" id="3.40.109.10">
    <property type="entry name" value="NADH Oxidase"/>
    <property type="match status" value="1"/>
</dbReference>
<dbReference type="InterPro" id="IPR000415">
    <property type="entry name" value="Nitroreductase-like"/>
</dbReference>
<sequence length="202" mass="22602">MTLENDFLQLEASRRSVYTLGKNVTLTEAQLVELIKTAVKEAPTAFNNQTVRTVILLGNKHTQVWDIVADRLKAEVPSAEAYQATLAKLDGFKEGYATVLFYTDTDVVTEFEQKFALYADNFYDWSEQGHGIAAYAVWLAATAAGLGANLQHYNPLIDEQFAEAFDIPANWRLRSQLIIGSLEAEAGEKAYVADDIRFRVEK</sequence>
<dbReference type="GeneID" id="94546311"/>
<dbReference type="PANTHER" id="PTHR43035:SF1">
    <property type="entry name" value="FATTY ACID REPRESSION MUTANT PROTEIN 2-RELATED"/>
    <property type="match status" value="1"/>
</dbReference>
<dbReference type="InterPro" id="IPR029479">
    <property type="entry name" value="Nitroreductase"/>
</dbReference>